<dbReference type="RefSeq" id="WP_237347524.1">
    <property type="nucleotide sequence ID" value="NZ_JABWGX010000038.1"/>
</dbReference>
<dbReference type="Proteomes" id="UP001241747">
    <property type="component" value="Unassembled WGS sequence"/>
</dbReference>
<evidence type="ECO:0000313" key="7">
    <source>
        <dbReference type="Proteomes" id="UP001241747"/>
    </source>
</evidence>
<dbReference type="PROSITE" id="PS50110">
    <property type="entry name" value="RESPONSE_REGULATORY"/>
    <property type="match status" value="1"/>
</dbReference>
<keyword evidence="1 4" id="KW-0597">Phosphoprotein</keyword>
<organism evidence="6 7">
    <name type="scientific">Xanthobacter agilis</name>
    <dbReference type="NCBI Taxonomy" id="47492"/>
    <lineage>
        <taxon>Bacteria</taxon>
        <taxon>Pseudomonadati</taxon>
        <taxon>Pseudomonadota</taxon>
        <taxon>Alphaproteobacteria</taxon>
        <taxon>Hyphomicrobiales</taxon>
        <taxon>Xanthobacteraceae</taxon>
        <taxon>Xanthobacter</taxon>
    </lineage>
</organism>
<feature type="domain" description="Response regulatory" evidence="5">
    <location>
        <begin position="3"/>
        <end position="120"/>
    </location>
</feature>
<evidence type="ECO:0000256" key="1">
    <source>
        <dbReference type="ARBA" id="ARBA00022553"/>
    </source>
</evidence>
<dbReference type="EMBL" id="JAUSVY010000019">
    <property type="protein sequence ID" value="MDQ0507466.1"/>
    <property type="molecule type" value="Genomic_DNA"/>
</dbReference>
<dbReference type="PANTHER" id="PTHR44591">
    <property type="entry name" value="STRESS RESPONSE REGULATOR PROTEIN 1"/>
    <property type="match status" value="1"/>
</dbReference>
<accession>A0ABU0LK05</accession>
<dbReference type="InterPro" id="IPR050595">
    <property type="entry name" value="Bact_response_regulator"/>
</dbReference>
<dbReference type="InterPro" id="IPR001789">
    <property type="entry name" value="Sig_transdc_resp-reg_receiver"/>
</dbReference>
<evidence type="ECO:0000256" key="2">
    <source>
        <dbReference type="ARBA" id="ARBA00023015"/>
    </source>
</evidence>
<dbReference type="SMART" id="SM00448">
    <property type="entry name" value="REC"/>
    <property type="match status" value="1"/>
</dbReference>
<feature type="modified residue" description="4-aspartylphosphate" evidence="4">
    <location>
        <position position="53"/>
    </location>
</feature>
<gene>
    <name evidence="6" type="ORF">QOZ94_004290</name>
</gene>
<keyword evidence="3" id="KW-0804">Transcription</keyword>
<keyword evidence="2" id="KW-0805">Transcription regulation</keyword>
<dbReference type="SUPFAM" id="SSF52172">
    <property type="entry name" value="CheY-like"/>
    <property type="match status" value="1"/>
</dbReference>
<dbReference type="PANTHER" id="PTHR44591:SF3">
    <property type="entry name" value="RESPONSE REGULATORY DOMAIN-CONTAINING PROTEIN"/>
    <property type="match status" value="1"/>
</dbReference>
<name>A0ABU0LK05_XANAG</name>
<proteinExistence type="predicted"/>
<protein>
    <submittedName>
        <fullName evidence="6">CheY-like chemotaxis protein</fullName>
    </submittedName>
</protein>
<evidence type="ECO:0000259" key="5">
    <source>
        <dbReference type="PROSITE" id="PS50110"/>
    </source>
</evidence>
<evidence type="ECO:0000256" key="4">
    <source>
        <dbReference type="PROSITE-ProRule" id="PRU00169"/>
    </source>
</evidence>
<sequence>MSHLLIVDDEPDFLDELAEALSFEGLTSTCVSRAGEAIAAVRADPNIDIVVTDIRMPDMDGVDLIQALKASFPERTMKFVVMTGHAAEEDIRRAQAAGADAWFPKPLAFASFCQTLATMGGMNRQT</sequence>
<comment type="caution">
    <text evidence="6">The sequence shown here is derived from an EMBL/GenBank/DDBJ whole genome shotgun (WGS) entry which is preliminary data.</text>
</comment>
<dbReference type="Pfam" id="PF00072">
    <property type="entry name" value="Response_reg"/>
    <property type="match status" value="1"/>
</dbReference>
<dbReference type="InterPro" id="IPR011006">
    <property type="entry name" value="CheY-like_superfamily"/>
</dbReference>
<evidence type="ECO:0000313" key="6">
    <source>
        <dbReference type="EMBL" id="MDQ0507466.1"/>
    </source>
</evidence>
<keyword evidence="7" id="KW-1185">Reference proteome</keyword>
<reference evidence="6 7" key="1">
    <citation type="submission" date="2023-07" db="EMBL/GenBank/DDBJ databases">
        <title>Genomic Encyclopedia of Type Strains, Phase IV (KMG-IV): sequencing the most valuable type-strain genomes for metagenomic binning, comparative biology and taxonomic classification.</title>
        <authorList>
            <person name="Goeker M."/>
        </authorList>
    </citation>
    <scope>NUCLEOTIDE SEQUENCE [LARGE SCALE GENOMIC DNA]</scope>
    <source>
        <strain evidence="6 7">DSM 3770</strain>
    </source>
</reference>
<dbReference type="CDD" id="cd00156">
    <property type="entry name" value="REC"/>
    <property type="match status" value="1"/>
</dbReference>
<evidence type="ECO:0000256" key="3">
    <source>
        <dbReference type="ARBA" id="ARBA00023163"/>
    </source>
</evidence>
<dbReference type="Gene3D" id="3.40.50.2300">
    <property type="match status" value="1"/>
</dbReference>